<dbReference type="PANTHER" id="PTHR32322:SF2">
    <property type="entry name" value="EAMA DOMAIN-CONTAINING PROTEIN"/>
    <property type="match status" value="1"/>
</dbReference>
<dbReference type="PANTHER" id="PTHR32322">
    <property type="entry name" value="INNER MEMBRANE TRANSPORTER"/>
    <property type="match status" value="1"/>
</dbReference>
<evidence type="ECO:0000256" key="1">
    <source>
        <dbReference type="ARBA" id="ARBA00004127"/>
    </source>
</evidence>
<feature type="transmembrane region" description="Helical" evidence="6">
    <location>
        <begin position="41"/>
        <end position="61"/>
    </location>
</feature>
<comment type="caution">
    <text evidence="8">The sequence shown here is derived from an EMBL/GenBank/DDBJ whole genome shotgun (WGS) entry which is preliminary data.</text>
</comment>
<accession>A0A0F5HWD5</accession>
<dbReference type="InterPro" id="IPR050638">
    <property type="entry name" value="AA-Vitamin_Transporters"/>
</dbReference>
<evidence type="ECO:0000313" key="9">
    <source>
        <dbReference type="Proteomes" id="UP000031563"/>
    </source>
</evidence>
<feature type="transmembrane region" description="Helical" evidence="6">
    <location>
        <begin position="137"/>
        <end position="153"/>
    </location>
</feature>
<feature type="transmembrane region" description="Helical" evidence="6">
    <location>
        <begin position="194"/>
        <end position="214"/>
    </location>
</feature>
<feature type="transmembrane region" description="Helical" evidence="6">
    <location>
        <begin position="280"/>
        <end position="299"/>
    </location>
</feature>
<protein>
    <submittedName>
        <fullName evidence="8">Permease of the drug/metabolite transporter (DMT) superfamily</fullName>
    </submittedName>
</protein>
<evidence type="ECO:0000256" key="6">
    <source>
        <dbReference type="SAM" id="Phobius"/>
    </source>
</evidence>
<organism evidence="8 9">
    <name type="scientific">Bacillus thermotolerans</name>
    <name type="common">Quasibacillus thermotolerans</name>
    <dbReference type="NCBI Taxonomy" id="1221996"/>
    <lineage>
        <taxon>Bacteria</taxon>
        <taxon>Bacillati</taxon>
        <taxon>Bacillota</taxon>
        <taxon>Bacilli</taxon>
        <taxon>Bacillales</taxon>
        <taxon>Bacillaceae</taxon>
        <taxon>Bacillus</taxon>
    </lineage>
</organism>
<dbReference type="GO" id="GO:0016020">
    <property type="term" value="C:membrane"/>
    <property type="evidence" value="ECO:0007669"/>
    <property type="project" value="UniProtKB-SubCell"/>
</dbReference>
<dbReference type="Pfam" id="PF00892">
    <property type="entry name" value="EamA"/>
    <property type="match status" value="2"/>
</dbReference>
<feature type="transmembrane region" description="Helical" evidence="6">
    <location>
        <begin position="12"/>
        <end position="35"/>
    </location>
</feature>
<sequence length="311" mass="34342">MENSLSVNLRTKGIIMVLSSAVFWGSSGVVAQFLFDEKGVAVEWLVTMRLLFAGLLLLLFASFKKKQPVFRIWKDRFSWPSLILFSLFGMLAVQYTFFSAIEAGNAATATVLQYLTPVLIVLYLAIRSKARPETKEIIAVLLSLFGTFLLVTGGNPNELAISGEAVFWGISAAVALGIYTLLPLKLLQRWGSEIVVGWGMVIAGIVFSLFYPPWELTGTFSFVTIVAVVFVIVFGTLLSFYFYLESLNYLKPAETSLLSCAEPLSAVFLSILFLDVQFGIGEWLGTIFIITTVLMLSRVKKSSKEGKMDAN</sequence>
<feature type="transmembrane region" description="Helical" evidence="6">
    <location>
        <begin position="220"/>
        <end position="244"/>
    </location>
</feature>
<dbReference type="InterPro" id="IPR000620">
    <property type="entry name" value="EamA_dom"/>
</dbReference>
<proteinExistence type="inferred from homology"/>
<feature type="domain" description="EamA" evidence="7">
    <location>
        <begin position="165"/>
        <end position="297"/>
    </location>
</feature>
<keyword evidence="3 6" id="KW-0812">Transmembrane</keyword>
<evidence type="ECO:0000256" key="5">
    <source>
        <dbReference type="ARBA" id="ARBA00023136"/>
    </source>
</evidence>
<evidence type="ECO:0000256" key="2">
    <source>
        <dbReference type="ARBA" id="ARBA00007362"/>
    </source>
</evidence>
<feature type="transmembrane region" description="Helical" evidence="6">
    <location>
        <begin position="107"/>
        <end position="125"/>
    </location>
</feature>
<keyword evidence="4 6" id="KW-1133">Transmembrane helix</keyword>
<evidence type="ECO:0000259" key="7">
    <source>
        <dbReference type="Pfam" id="PF00892"/>
    </source>
</evidence>
<comment type="similarity">
    <text evidence="2">Belongs to the EamA transporter family.</text>
</comment>
<name>A0A0F5HWD5_BACTR</name>
<feature type="transmembrane region" description="Helical" evidence="6">
    <location>
        <begin position="165"/>
        <end position="182"/>
    </location>
</feature>
<accession>A0A0F5IDI8</accession>
<feature type="transmembrane region" description="Helical" evidence="6">
    <location>
        <begin position="82"/>
        <end position="101"/>
    </location>
</feature>
<dbReference type="AlphaFoldDB" id="A0A0F5HWD5"/>
<dbReference type="EMBL" id="JWIR02000001">
    <property type="protein sequence ID" value="KKB43634.1"/>
    <property type="molecule type" value="Genomic_DNA"/>
</dbReference>
<comment type="subcellular location">
    <subcellularLocation>
        <location evidence="1">Endomembrane system</location>
        <topology evidence="1">Multi-pass membrane protein</topology>
    </subcellularLocation>
</comment>
<dbReference type="STRING" id="1221996.QY95_00026"/>
<keyword evidence="5 6" id="KW-0472">Membrane</keyword>
<feature type="domain" description="EamA" evidence="7">
    <location>
        <begin position="12"/>
        <end position="151"/>
    </location>
</feature>
<keyword evidence="9" id="KW-1185">Reference proteome</keyword>
<reference evidence="8" key="1">
    <citation type="submission" date="2015-02" db="EMBL/GenBank/DDBJ databases">
        <title>Genome Assembly of Bacillaceae bacterium MTCC 8252.</title>
        <authorList>
            <person name="Verma A."/>
            <person name="Khatri I."/>
            <person name="Mual P."/>
            <person name="Subramanian S."/>
            <person name="Krishnamurthi S."/>
        </authorList>
    </citation>
    <scope>NUCLEOTIDE SEQUENCE [LARGE SCALE GENOMIC DNA]</scope>
    <source>
        <strain evidence="8">MTCC 8252</strain>
    </source>
</reference>
<dbReference type="SUPFAM" id="SSF103481">
    <property type="entry name" value="Multidrug resistance efflux transporter EmrE"/>
    <property type="match status" value="2"/>
</dbReference>
<evidence type="ECO:0000313" key="8">
    <source>
        <dbReference type="EMBL" id="KKB43634.1"/>
    </source>
</evidence>
<dbReference type="InterPro" id="IPR037185">
    <property type="entry name" value="EmrE-like"/>
</dbReference>
<gene>
    <name evidence="8" type="ORF">QY95_00026</name>
</gene>
<evidence type="ECO:0000256" key="3">
    <source>
        <dbReference type="ARBA" id="ARBA00022692"/>
    </source>
</evidence>
<dbReference type="Proteomes" id="UP000031563">
    <property type="component" value="Unassembled WGS sequence"/>
</dbReference>
<evidence type="ECO:0000256" key="4">
    <source>
        <dbReference type="ARBA" id="ARBA00022989"/>
    </source>
</evidence>
<feature type="transmembrane region" description="Helical" evidence="6">
    <location>
        <begin position="256"/>
        <end position="274"/>
    </location>
</feature>